<dbReference type="Proteomes" id="UP000019335">
    <property type="component" value="Chromosome 5"/>
</dbReference>
<comment type="subcellular location">
    <subcellularLocation>
        <location evidence="1">Membrane</location>
        <topology evidence="1">Single-pass membrane protein</topology>
    </subcellularLocation>
</comment>
<dbReference type="GO" id="GO:0016020">
    <property type="term" value="C:membrane"/>
    <property type="evidence" value="ECO:0007669"/>
    <property type="project" value="UniProtKB-SubCell"/>
</dbReference>
<evidence type="ECO:0000256" key="4">
    <source>
        <dbReference type="ARBA" id="ARBA00022679"/>
    </source>
</evidence>
<reference evidence="10 11" key="1">
    <citation type="journal article" date="2014" name="Mol. Plant">
        <title>Chromosome Scale Genome Assembly and Transcriptome Profiling of Nannochloropsis gaditana in Nitrogen Depletion.</title>
        <authorList>
            <person name="Corteggiani Carpinelli E."/>
            <person name="Telatin A."/>
            <person name="Vitulo N."/>
            <person name="Forcato C."/>
            <person name="D'Angelo M."/>
            <person name="Schiavon R."/>
            <person name="Vezzi A."/>
            <person name="Giacometti G.M."/>
            <person name="Morosinotto T."/>
            <person name="Valle G."/>
        </authorList>
    </citation>
    <scope>NUCLEOTIDE SEQUENCE [LARGE SCALE GENOMIC DNA]</scope>
    <source>
        <strain evidence="10 11">B-31</strain>
    </source>
</reference>
<evidence type="ECO:0000313" key="11">
    <source>
        <dbReference type="Proteomes" id="UP000019335"/>
    </source>
</evidence>
<evidence type="ECO:0000256" key="7">
    <source>
        <dbReference type="ARBA" id="ARBA00023136"/>
    </source>
</evidence>
<dbReference type="OrthoDB" id="2526284at2759"/>
<dbReference type="InterPro" id="IPR008166">
    <property type="entry name" value="Glyco_transf_92"/>
</dbReference>
<dbReference type="GO" id="GO:0005737">
    <property type="term" value="C:cytoplasm"/>
    <property type="evidence" value="ECO:0007669"/>
    <property type="project" value="TreeGrafter"/>
</dbReference>
<gene>
    <name evidence="10" type="ORF">Naga_100044g4</name>
</gene>
<feature type="transmembrane region" description="Helical" evidence="9">
    <location>
        <begin position="32"/>
        <end position="53"/>
    </location>
</feature>
<dbReference type="EMBL" id="AZIL01000355">
    <property type="protein sequence ID" value="EWM28062.1"/>
    <property type="molecule type" value="Genomic_DNA"/>
</dbReference>
<evidence type="ECO:0000256" key="1">
    <source>
        <dbReference type="ARBA" id="ARBA00004167"/>
    </source>
</evidence>
<keyword evidence="10" id="KW-0489">Methyltransferase</keyword>
<comment type="caution">
    <text evidence="10">The sequence shown here is derived from an EMBL/GenBank/DDBJ whole genome shotgun (WGS) entry which is preliminary data.</text>
</comment>
<dbReference type="EMBL" id="AZIL01000355">
    <property type="protein sequence ID" value="EWM28063.1"/>
    <property type="molecule type" value="Genomic_DNA"/>
</dbReference>
<evidence type="ECO:0000256" key="3">
    <source>
        <dbReference type="ARBA" id="ARBA00022676"/>
    </source>
</evidence>
<keyword evidence="11" id="KW-1185">Reference proteome</keyword>
<evidence type="ECO:0000256" key="8">
    <source>
        <dbReference type="SAM" id="MobiDB-lite"/>
    </source>
</evidence>
<evidence type="ECO:0000313" key="10">
    <source>
        <dbReference type="EMBL" id="EWM28063.1"/>
    </source>
</evidence>
<keyword evidence="6 9" id="KW-1133">Transmembrane helix</keyword>
<keyword evidence="3" id="KW-0328">Glycosyltransferase</keyword>
<dbReference type="AlphaFoldDB" id="W7TX46"/>
<dbReference type="PANTHER" id="PTHR21461">
    <property type="entry name" value="GLYCOSYLTRANSFERASE FAMILY 92 PROTEIN"/>
    <property type="match status" value="1"/>
</dbReference>
<dbReference type="GO" id="GO:0008168">
    <property type="term" value="F:methyltransferase activity"/>
    <property type="evidence" value="ECO:0007669"/>
    <property type="project" value="UniProtKB-KW"/>
</dbReference>
<name>W7TX46_9STRA</name>
<keyword evidence="4 10" id="KW-0808">Transferase</keyword>
<dbReference type="GO" id="GO:0032259">
    <property type="term" value="P:methylation"/>
    <property type="evidence" value="ECO:0007669"/>
    <property type="project" value="UniProtKB-KW"/>
</dbReference>
<sequence>MAFLARARGGQHGNVRDEIQVRRKDAHLRRKINLKYATLMLMSALILTCASMKSKTLEGLFLPGPGRTQKADGNIMMHTDSSLQGSDAEVSESSSKQGMEEANDLKTASPLNLEGGNRQVAFATARGDTPSFSSDLVESPAPLSQEGAQYISGGASPGVRPNTTLSEELSQSYFASFIKNLSSSDDPLIKTAGAILARKQKHGNCNIDDAKDVDPWNRHDGFRRDVAICMQISNDAGIMDEYIAFHWVQDVGKFVIYDDGSSDNIWSVLEKYVALGIVEYHNISGSPIHGTVNLQTRAMNKCFTMLRERAVEEGLRWIAFPDTDEFVLSSIPNETLSETLNKNYVGEACLRIHRTWYGSSFQHKKPSSLVTETYLMASNDYGGGIWNPKLIANIYPEGKPMNATALTVIHNFKDEDKIQCKPQQEIKDIRINHYLRSLEEYSEKSVYKDVMHEWLKEPLKQFFRRDFNLVSSPIAADYSCRVHALLKQIQKMKHAGKIPAVRRPEP</sequence>
<accession>W7TX46</accession>
<feature type="region of interest" description="Disordered" evidence="8">
    <location>
        <begin position="80"/>
        <end position="111"/>
    </location>
</feature>
<keyword evidence="7 9" id="KW-0472">Membrane</keyword>
<proteinExistence type="inferred from homology"/>
<protein>
    <submittedName>
        <fullName evidence="10">Methyltransferase family</fullName>
    </submittedName>
</protein>
<evidence type="ECO:0000256" key="6">
    <source>
        <dbReference type="ARBA" id="ARBA00022989"/>
    </source>
</evidence>
<organism evidence="10 11">
    <name type="scientific">Nannochloropsis gaditana</name>
    <dbReference type="NCBI Taxonomy" id="72520"/>
    <lineage>
        <taxon>Eukaryota</taxon>
        <taxon>Sar</taxon>
        <taxon>Stramenopiles</taxon>
        <taxon>Ochrophyta</taxon>
        <taxon>Eustigmatophyceae</taxon>
        <taxon>Eustigmatales</taxon>
        <taxon>Monodopsidaceae</taxon>
        <taxon>Nannochloropsis</taxon>
    </lineage>
</organism>
<dbReference type="Pfam" id="PF01697">
    <property type="entry name" value="Glyco_transf_92"/>
    <property type="match status" value="1"/>
</dbReference>
<feature type="compositionally biased region" description="Polar residues" evidence="8">
    <location>
        <begin position="80"/>
        <end position="97"/>
    </location>
</feature>
<keyword evidence="5 9" id="KW-0812">Transmembrane</keyword>
<evidence type="ECO:0000256" key="5">
    <source>
        <dbReference type="ARBA" id="ARBA00022692"/>
    </source>
</evidence>
<comment type="similarity">
    <text evidence="2">Belongs to the glycosyltransferase 92 family.</text>
</comment>
<evidence type="ECO:0000256" key="9">
    <source>
        <dbReference type="SAM" id="Phobius"/>
    </source>
</evidence>
<evidence type="ECO:0000256" key="2">
    <source>
        <dbReference type="ARBA" id="ARBA00007647"/>
    </source>
</evidence>
<dbReference type="PANTHER" id="PTHR21461:SF69">
    <property type="entry name" value="GLYCOSYLTRANSFERASE FAMILY 92 PROTEIN"/>
    <property type="match status" value="1"/>
</dbReference>
<dbReference type="GO" id="GO:0016757">
    <property type="term" value="F:glycosyltransferase activity"/>
    <property type="evidence" value="ECO:0007669"/>
    <property type="project" value="UniProtKB-KW"/>
</dbReference>